<dbReference type="PROSITE" id="PS50949">
    <property type="entry name" value="HTH_GNTR"/>
    <property type="match status" value="1"/>
</dbReference>
<dbReference type="SUPFAM" id="SSF46785">
    <property type="entry name" value="Winged helix' DNA-binding domain"/>
    <property type="match status" value="1"/>
</dbReference>
<dbReference type="SMART" id="SM00345">
    <property type="entry name" value="HTH_GNTR"/>
    <property type="match status" value="1"/>
</dbReference>
<protein>
    <submittedName>
        <fullName evidence="6">GntR family transcriptional regulator</fullName>
    </submittedName>
</protein>
<proteinExistence type="predicted"/>
<dbReference type="Gene3D" id="1.20.120.530">
    <property type="entry name" value="GntR ligand-binding domain-like"/>
    <property type="match status" value="1"/>
</dbReference>
<keyword evidence="1" id="KW-0805">Transcription regulation</keyword>
<sequence length="243" mass="26252">MTVATQAPARKTAAAAKKAAAAEAPAKPRSTPDRVADAISKGILTRRFTVGQRLVEADLTRDLGVSRSTVREALRILASSGVVDLTPHRGAVIRSLSREDAASLLGVLEVLTGLAARLAATNIRIGNNAKRFEAAAQTLISANTPEALDRVLDGRANYYRVMFEIADSSELSRVLPQARAHLFRAQFYNFLTTADLRSMVAEYRGITEAILEGDPVKAEARTRKHLQKSGERTLPRMSGFSLA</sequence>
<dbReference type="InterPro" id="IPR011711">
    <property type="entry name" value="GntR_C"/>
</dbReference>
<feature type="region of interest" description="Disordered" evidence="4">
    <location>
        <begin position="224"/>
        <end position="243"/>
    </location>
</feature>
<keyword evidence="7" id="KW-1185">Reference proteome</keyword>
<evidence type="ECO:0000259" key="5">
    <source>
        <dbReference type="PROSITE" id="PS50949"/>
    </source>
</evidence>
<comment type="caution">
    <text evidence="6">The sequence shown here is derived from an EMBL/GenBank/DDBJ whole genome shotgun (WGS) entry which is preliminary data.</text>
</comment>
<feature type="compositionally biased region" description="Low complexity" evidence="4">
    <location>
        <begin position="1"/>
        <end position="29"/>
    </location>
</feature>
<dbReference type="RefSeq" id="WP_340337438.1">
    <property type="nucleotide sequence ID" value="NZ_JBBKZS010000010.1"/>
</dbReference>
<evidence type="ECO:0000256" key="3">
    <source>
        <dbReference type="ARBA" id="ARBA00023163"/>
    </source>
</evidence>
<dbReference type="Gene3D" id="1.10.10.10">
    <property type="entry name" value="Winged helix-like DNA-binding domain superfamily/Winged helix DNA-binding domain"/>
    <property type="match status" value="1"/>
</dbReference>
<evidence type="ECO:0000256" key="1">
    <source>
        <dbReference type="ARBA" id="ARBA00023015"/>
    </source>
</evidence>
<dbReference type="EMBL" id="JBBKZS010000010">
    <property type="protein sequence ID" value="MEJ8857370.1"/>
    <property type="molecule type" value="Genomic_DNA"/>
</dbReference>
<dbReference type="InterPro" id="IPR036390">
    <property type="entry name" value="WH_DNA-bd_sf"/>
</dbReference>
<evidence type="ECO:0000256" key="2">
    <source>
        <dbReference type="ARBA" id="ARBA00023125"/>
    </source>
</evidence>
<evidence type="ECO:0000313" key="7">
    <source>
        <dbReference type="Proteomes" id="UP001367030"/>
    </source>
</evidence>
<dbReference type="PANTHER" id="PTHR43537">
    <property type="entry name" value="TRANSCRIPTIONAL REGULATOR, GNTR FAMILY"/>
    <property type="match status" value="1"/>
</dbReference>
<dbReference type="Proteomes" id="UP001367030">
    <property type="component" value="Unassembled WGS sequence"/>
</dbReference>
<evidence type="ECO:0000313" key="6">
    <source>
        <dbReference type="EMBL" id="MEJ8857370.1"/>
    </source>
</evidence>
<keyword evidence="2" id="KW-0238">DNA-binding</keyword>
<feature type="region of interest" description="Disordered" evidence="4">
    <location>
        <begin position="1"/>
        <end position="34"/>
    </location>
</feature>
<dbReference type="SUPFAM" id="SSF48008">
    <property type="entry name" value="GntR ligand-binding domain-like"/>
    <property type="match status" value="1"/>
</dbReference>
<name>A0ABU8XBZ5_9BURK</name>
<dbReference type="SMART" id="SM00895">
    <property type="entry name" value="FCD"/>
    <property type="match status" value="1"/>
</dbReference>
<accession>A0ABU8XBZ5</accession>
<gene>
    <name evidence="6" type="ORF">WKW79_22550</name>
</gene>
<keyword evidence="3" id="KW-0804">Transcription</keyword>
<dbReference type="Pfam" id="PF07729">
    <property type="entry name" value="FCD"/>
    <property type="match status" value="1"/>
</dbReference>
<dbReference type="PRINTS" id="PR00035">
    <property type="entry name" value="HTHGNTR"/>
</dbReference>
<dbReference type="InterPro" id="IPR000524">
    <property type="entry name" value="Tscrpt_reg_HTH_GntR"/>
</dbReference>
<dbReference type="InterPro" id="IPR036388">
    <property type="entry name" value="WH-like_DNA-bd_sf"/>
</dbReference>
<organism evidence="6 7">
    <name type="scientific">Variovorax robiniae</name>
    <dbReference type="NCBI Taxonomy" id="1836199"/>
    <lineage>
        <taxon>Bacteria</taxon>
        <taxon>Pseudomonadati</taxon>
        <taxon>Pseudomonadota</taxon>
        <taxon>Betaproteobacteria</taxon>
        <taxon>Burkholderiales</taxon>
        <taxon>Comamonadaceae</taxon>
        <taxon>Variovorax</taxon>
    </lineage>
</organism>
<dbReference type="InterPro" id="IPR008920">
    <property type="entry name" value="TF_FadR/GntR_C"/>
</dbReference>
<dbReference type="PANTHER" id="PTHR43537:SF24">
    <property type="entry name" value="GLUCONATE OPERON TRANSCRIPTIONAL REPRESSOR"/>
    <property type="match status" value="1"/>
</dbReference>
<reference evidence="6 7" key="1">
    <citation type="submission" date="2024-03" db="EMBL/GenBank/DDBJ databases">
        <title>Novel species of the genus Variovorax.</title>
        <authorList>
            <person name="Liu Q."/>
            <person name="Xin Y.-H."/>
        </authorList>
    </citation>
    <scope>NUCLEOTIDE SEQUENCE [LARGE SCALE GENOMIC DNA]</scope>
    <source>
        <strain evidence="6 7">KACC 18901</strain>
    </source>
</reference>
<feature type="domain" description="HTH gntR-type" evidence="5">
    <location>
        <begin position="29"/>
        <end position="96"/>
    </location>
</feature>
<dbReference type="CDD" id="cd07377">
    <property type="entry name" value="WHTH_GntR"/>
    <property type="match status" value="1"/>
</dbReference>
<dbReference type="Pfam" id="PF00392">
    <property type="entry name" value="GntR"/>
    <property type="match status" value="1"/>
</dbReference>
<evidence type="ECO:0000256" key="4">
    <source>
        <dbReference type="SAM" id="MobiDB-lite"/>
    </source>
</evidence>